<dbReference type="RefSeq" id="WP_167167241.1">
    <property type="nucleotide sequence ID" value="NZ_BAAAOO010000007.1"/>
</dbReference>
<dbReference type="InterPro" id="IPR004555">
    <property type="entry name" value="G6PDH_assembly_OpcA"/>
</dbReference>
<dbReference type="Proteomes" id="UP000749311">
    <property type="component" value="Unassembled WGS sequence"/>
</dbReference>
<sequence length="310" mass="34044">MIRLENTDARQINETLFRLRKEGQATSGQVLTLVVDTLADEYEDAMREAQEAGRLHPSRILLAIRGMPGGDVLNAVVHQATTSTEVVAIEMGGEIDKHAESVLLPLLLPELPVVIWWPNRCPDQPTTCDFGRLSSRLILDSMALPQSLDRVHKLAAQHRPGTTDLSWTRLTKWRALLLASLDQVQSPVTSAAVAGPATASRELIGAWLETQLGVPVSYAFAHDEANPGLHSVQLFTEAGEIRLERVSPIDAVLALPDQPVRPVALARRTIQDMLTEELLRLTGDEALDDLMDYLARRGRRPDDDAGAPKS</sequence>
<accession>A0ABX0SGG9</accession>
<organism evidence="3 4">
    <name type="scientific">Brooklawnia cerclae</name>
    <dbReference type="NCBI Taxonomy" id="349934"/>
    <lineage>
        <taxon>Bacteria</taxon>
        <taxon>Bacillati</taxon>
        <taxon>Actinomycetota</taxon>
        <taxon>Actinomycetes</taxon>
        <taxon>Propionibacteriales</taxon>
        <taxon>Propionibacteriaceae</taxon>
        <taxon>Brooklawnia</taxon>
    </lineage>
</organism>
<name>A0ABX0SGG9_9ACTN</name>
<gene>
    <name evidence="3" type="ORF">FB473_002123</name>
</gene>
<proteinExistence type="predicted"/>
<dbReference type="InterPro" id="IPR046802">
    <property type="entry name" value="OpcA_G6PD_C"/>
</dbReference>
<dbReference type="PANTHER" id="PTHR38658">
    <property type="entry name" value="OXPP CYCLE PROTEIN OPCA-RELATED"/>
    <property type="match status" value="1"/>
</dbReference>
<evidence type="ECO:0000313" key="4">
    <source>
        <dbReference type="Proteomes" id="UP000749311"/>
    </source>
</evidence>
<keyword evidence="4" id="KW-1185">Reference proteome</keyword>
<evidence type="ECO:0000259" key="1">
    <source>
        <dbReference type="Pfam" id="PF10128"/>
    </source>
</evidence>
<dbReference type="PANTHER" id="PTHR38658:SF1">
    <property type="entry name" value="OXPP CYCLE PROTEIN OPCA-RELATED"/>
    <property type="match status" value="1"/>
</dbReference>
<dbReference type="Pfam" id="PF20171">
    <property type="entry name" value="OpcA_G6PD_C"/>
    <property type="match status" value="1"/>
</dbReference>
<evidence type="ECO:0000259" key="2">
    <source>
        <dbReference type="Pfam" id="PF20171"/>
    </source>
</evidence>
<evidence type="ECO:0000313" key="3">
    <source>
        <dbReference type="EMBL" id="NIH57478.1"/>
    </source>
</evidence>
<dbReference type="EMBL" id="JAAMOZ010000001">
    <property type="protein sequence ID" value="NIH57478.1"/>
    <property type="molecule type" value="Genomic_DNA"/>
</dbReference>
<dbReference type="InterPro" id="IPR046801">
    <property type="entry name" value="OpcA_G6PD_N"/>
</dbReference>
<feature type="domain" description="Glucose-6-phosphate dehydrogenase assembly protein OpcA N-terminal" evidence="1">
    <location>
        <begin position="49"/>
        <end position="154"/>
    </location>
</feature>
<comment type="caution">
    <text evidence="3">The sequence shown here is derived from an EMBL/GenBank/DDBJ whole genome shotgun (WGS) entry which is preliminary data.</text>
</comment>
<dbReference type="Pfam" id="PF10128">
    <property type="entry name" value="OpcA_G6PD_assem"/>
    <property type="match status" value="1"/>
</dbReference>
<feature type="domain" description="Glucose-6-phosphate dehydrogenase assembly protein OpcA C-terminal" evidence="2">
    <location>
        <begin position="160"/>
        <end position="288"/>
    </location>
</feature>
<protein>
    <submittedName>
        <fullName evidence="3">Glucose-6-phosphate dehydrogenase assembly protein OpcA</fullName>
    </submittedName>
</protein>
<reference evidence="3 4" key="1">
    <citation type="submission" date="2020-02" db="EMBL/GenBank/DDBJ databases">
        <title>Sequencing the genomes of 1000 actinobacteria strains.</title>
        <authorList>
            <person name="Klenk H.-P."/>
        </authorList>
    </citation>
    <scope>NUCLEOTIDE SEQUENCE [LARGE SCALE GENOMIC DNA]</scope>
    <source>
        <strain evidence="3 4">DSM 19609</strain>
    </source>
</reference>